<dbReference type="EMBL" id="JBHUFB010000013">
    <property type="protein sequence ID" value="MFD1814275.1"/>
    <property type="molecule type" value="Genomic_DNA"/>
</dbReference>
<sequence>MFEGTRGHEPDRRDIEKRWDDPPEIRRATRYAVSVLAVALVAAILLGLWAYLGRSNCAASTTPVCGTADRYLLAIVPAAVLMVGGVGAFFETYAVWKRGGTWPAWQGAGWALFLLMLVCAALGAGVLAT</sequence>
<proteinExistence type="predicted"/>
<gene>
    <name evidence="2" type="ORF">ACFSJG_18815</name>
</gene>
<keyword evidence="1" id="KW-1133">Transmembrane helix</keyword>
<feature type="transmembrane region" description="Helical" evidence="1">
    <location>
        <begin position="71"/>
        <end position="96"/>
    </location>
</feature>
<evidence type="ECO:0000256" key="1">
    <source>
        <dbReference type="SAM" id="Phobius"/>
    </source>
</evidence>
<keyword evidence="3" id="KW-1185">Reference proteome</keyword>
<feature type="transmembrane region" description="Helical" evidence="1">
    <location>
        <begin position="108"/>
        <end position="128"/>
    </location>
</feature>
<evidence type="ECO:0008006" key="4">
    <source>
        <dbReference type="Google" id="ProtNLM"/>
    </source>
</evidence>
<evidence type="ECO:0000313" key="3">
    <source>
        <dbReference type="Proteomes" id="UP001597286"/>
    </source>
</evidence>
<dbReference type="Proteomes" id="UP001597286">
    <property type="component" value="Unassembled WGS sequence"/>
</dbReference>
<comment type="caution">
    <text evidence="2">The sequence shown here is derived from an EMBL/GenBank/DDBJ whole genome shotgun (WGS) entry which is preliminary data.</text>
</comment>
<evidence type="ECO:0000313" key="2">
    <source>
        <dbReference type="EMBL" id="MFD1814275.1"/>
    </source>
</evidence>
<organism evidence="2 3">
    <name type="scientific">Rhodococcus gannanensis</name>
    <dbReference type="NCBI Taxonomy" id="1960308"/>
    <lineage>
        <taxon>Bacteria</taxon>
        <taxon>Bacillati</taxon>
        <taxon>Actinomycetota</taxon>
        <taxon>Actinomycetes</taxon>
        <taxon>Mycobacteriales</taxon>
        <taxon>Nocardiaceae</taxon>
        <taxon>Rhodococcus</taxon>
    </lineage>
</organism>
<keyword evidence="1" id="KW-0472">Membrane</keyword>
<reference evidence="3" key="1">
    <citation type="journal article" date="2019" name="Int. J. Syst. Evol. Microbiol.">
        <title>The Global Catalogue of Microorganisms (GCM) 10K type strain sequencing project: providing services to taxonomists for standard genome sequencing and annotation.</title>
        <authorList>
            <consortium name="The Broad Institute Genomics Platform"/>
            <consortium name="The Broad Institute Genome Sequencing Center for Infectious Disease"/>
            <person name="Wu L."/>
            <person name="Ma J."/>
        </authorList>
    </citation>
    <scope>NUCLEOTIDE SEQUENCE [LARGE SCALE GENOMIC DNA]</scope>
    <source>
        <strain evidence="3">DT72</strain>
    </source>
</reference>
<dbReference type="RefSeq" id="WP_378486750.1">
    <property type="nucleotide sequence ID" value="NZ_JBHUFB010000013.1"/>
</dbReference>
<accession>A0ABW4PA29</accession>
<name>A0ABW4PA29_9NOCA</name>
<feature type="transmembrane region" description="Helical" evidence="1">
    <location>
        <begin position="31"/>
        <end position="51"/>
    </location>
</feature>
<protein>
    <recommendedName>
        <fullName evidence="4">Transmembrane protein</fullName>
    </recommendedName>
</protein>
<keyword evidence="1" id="KW-0812">Transmembrane</keyword>